<feature type="region of interest" description="Disordered" evidence="1">
    <location>
        <begin position="1"/>
        <end position="20"/>
    </location>
</feature>
<proteinExistence type="predicted"/>
<protein>
    <submittedName>
        <fullName evidence="2">Uncharacterized protein</fullName>
    </submittedName>
</protein>
<evidence type="ECO:0000313" key="2">
    <source>
        <dbReference type="EMBL" id="MPC54898.1"/>
    </source>
</evidence>
<evidence type="ECO:0000256" key="1">
    <source>
        <dbReference type="SAM" id="MobiDB-lite"/>
    </source>
</evidence>
<evidence type="ECO:0000313" key="3">
    <source>
        <dbReference type="Proteomes" id="UP000324222"/>
    </source>
</evidence>
<dbReference type="Proteomes" id="UP000324222">
    <property type="component" value="Unassembled WGS sequence"/>
</dbReference>
<name>A0A5B7GCK8_PORTR</name>
<sequence>MCQDLPEEHQSVSPGVRRLSEAEHMTIKPDSFSVTESLRCQMAQHFTLFISRRVVSFNTFVLQEPTCEKCTCVLLDVPSAPAREIRLVLIHTSGINSET</sequence>
<organism evidence="2 3">
    <name type="scientific">Portunus trituberculatus</name>
    <name type="common">Swimming crab</name>
    <name type="synonym">Neptunus trituberculatus</name>
    <dbReference type="NCBI Taxonomy" id="210409"/>
    <lineage>
        <taxon>Eukaryota</taxon>
        <taxon>Metazoa</taxon>
        <taxon>Ecdysozoa</taxon>
        <taxon>Arthropoda</taxon>
        <taxon>Crustacea</taxon>
        <taxon>Multicrustacea</taxon>
        <taxon>Malacostraca</taxon>
        <taxon>Eumalacostraca</taxon>
        <taxon>Eucarida</taxon>
        <taxon>Decapoda</taxon>
        <taxon>Pleocyemata</taxon>
        <taxon>Brachyura</taxon>
        <taxon>Eubrachyura</taxon>
        <taxon>Portunoidea</taxon>
        <taxon>Portunidae</taxon>
        <taxon>Portuninae</taxon>
        <taxon>Portunus</taxon>
    </lineage>
</organism>
<comment type="caution">
    <text evidence="2">The sequence shown here is derived from an EMBL/GenBank/DDBJ whole genome shotgun (WGS) entry which is preliminary data.</text>
</comment>
<keyword evidence="3" id="KW-1185">Reference proteome</keyword>
<dbReference type="AlphaFoldDB" id="A0A5B7GCK8"/>
<reference evidence="2 3" key="1">
    <citation type="submission" date="2019-05" db="EMBL/GenBank/DDBJ databases">
        <title>Another draft genome of Portunus trituberculatus and its Hox gene families provides insights of decapod evolution.</title>
        <authorList>
            <person name="Jeong J.-H."/>
            <person name="Song I."/>
            <person name="Kim S."/>
            <person name="Choi T."/>
            <person name="Kim D."/>
            <person name="Ryu S."/>
            <person name="Kim W."/>
        </authorList>
    </citation>
    <scope>NUCLEOTIDE SEQUENCE [LARGE SCALE GENOMIC DNA]</scope>
    <source>
        <tissue evidence="2">Muscle</tissue>
    </source>
</reference>
<accession>A0A5B7GCK8</accession>
<gene>
    <name evidence="2" type="ORF">E2C01_048827</name>
</gene>
<dbReference type="EMBL" id="VSRR010012718">
    <property type="protein sequence ID" value="MPC54898.1"/>
    <property type="molecule type" value="Genomic_DNA"/>
</dbReference>
<feature type="compositionally biased region" description="Basic and acidic residues" evidence="1">
    <location>
        <begin position="1"/>
        <end position="10"/>
    </location>
</feature>